<reference evidence="2" key="2">
    <citation type="submission" date="2020-09" db="EMBL/GenBank/DDBJ databases">
        <authorList>
            <person name="Sun Q."/>
            <person name="Zhou Y."/>
        </authorList>
    </citation>
    <scope>NUCLEOTIDE SEQUENCE</scope>
    <source>
        <strain evidence="2">CGMCC 1.7081</strain>
    </source>
</reference>
<evidence type="ECO:0000256" key="1">
    <source>
        <dbReference type="SAM" id="SignalP"/>
    </source>
</evidence>
<gene>
    <name evidence="2" type="ORF">GCM10010961_16350</name>
</gene>
<evidence type="ECO:0000313" key="2">
    <source>
        <dbReference type="EMBL" id="GHG87694.1"/>
    </source>
</evidence>
<protein>
    <submittedName>
        <fullName evidence="2">Uncharacterized protein</fullName>
    </submittedName>
</protein>
<accession>A0A8J3H790</accession>
<keyword evidence="3" id="KW-1185">Reference proteome</keyword>
<sequence>MRYALAFCAICLNLPVAAMAESQIEIAIRLARQSAVPMPAVLRGGSDIAELAQNSPAVSNAASRLARKPAGPPDL</sequence>
<dbReference type="EMBL" id="BNAP01000004">
    <property type="protein sequence ID" value="GHG87694.1"/>
    <property type="molecule type" value="Genomic_DNA"/>
</dbReference>
<evidence type="ECO:0000313" key="3">
    <source>
        <dbReference type="Proteomes" id="UP000611500"/>
    </source>
</evidence>
<proteinExistence type="predicted"/>
<dbReference type="AlphaFoldDB" id="A0A8J3H790"/>
<dbReference type="Proteomes" id="UP000611500">
    <property type="component" value="Unassembled WGS sequence"/>
</dbReference>
<name>A0A8J3H790_9RHOB</name>
<feature type="signal peptide" evidence="1">
    <location>
        <begin position="1"/>
        <end position="20"/>
    </location>
</feature>
<reference evidence="2" key="1">
    <citation type="journal article" date="2014" name="Int. J. Syst. Evol. Microbiol.">
        <title>Complete genome sequence of Corynebacterium casei LMG S-19264T (=DSM 44701T), isolated from a smear-ripened cheese.</title>
        <authorList>
            <consortium name="US DOE Joint Genome Institute (JGI-PGF)"/>
            <person name="Walter F."/>
            <person name="Albersmeier A."/>
            <person name="Kalinowski J."/>
            <person name="Ruckert C."/>
        </authorList>
    </citation>
    <scope>NUCLEOTIDE SEQUENCE</scope>
    <source>
        <strain evidence="2">CGMCC 1.7081</strain>
    </source>
</reference>
<keyword evidence="1" id="KW-0732">Signal</keyword>
<comment type="caution">
    <text evidence="2">The sequence shown here is derived from an EMBL/GenBank/DDBJ whole genome shotgun (WGS) entry which is preliminary data.</text>
</comment>
<feature type="chain" id="PRO_5035276998" evidence="1">
    <location>
        <begin position="21"/>
        <end position="75"/>
    </location>
</feature>
<organism evidence="2 3">
    <name type="scientific">Pseudodonghicola xiamenensis</name>
    <dbReference type="NCBI Taxonomy" id="337702"/>
    <lineage>
        <taxon>Bacteria</taxon>
        <taxon>Pseudomonadati</taxon>
        <taxon>Pseudomonadota</taxon>
        <taxon>Alphaproteobacteria</taxon>
        <taxon>Rhodobacterales</taxon>
        <taxon>Paracoccaceae</taxon>
        <taxon>Pseudodonghicola</taxon>
    </lineage>
</organism>